<protein>
    <submittedName>
        <fullName evidence="2">HD-GYP domain-containing protein</fullName>
    </submittedName>
</protein>
<dbReference type="CDD" id="cd00077">
    <property type="entry name" value="HDc"/>
    <property type="match status" value="1"/>
</dbReference>
<dbReference type="Proteomes" id="UP000759103">
    <property type="component" value="Unassembled WGS sequence"/>
</dbReference>
<dbReference type="InterPro" id="IPR003607">
    <property type="entry name" value="HD/PDEase_dom"/>
</dbReference>
<dbReference type="RefSeq" id="WP_219749025.1">
    <property type="nucleotide sequence ID" value="NZ_JAHXZN010000004.1"/>
</dbReference>
<dbReference type="SMART" id="SM00471">
    <property type="entry name" value="HDc"/>
    <property type="match status" value="1"/>
</dbReference>
<feature type="domain" description="HD-GYP" evidence="1">
    <location>
        <begin position="141"/>
        <end position="335"/>
    </location>
</feature>
<dbReference type="PANTHER" id="PTHR43155:SF2">
    <property type="entry name" value="CYCLIC DI-GMP PHOSPHODIESTERASE PA4108"/>
    <property type="match status" value="1"/>
</dbReference>
<sequence length="419" mass="44782">MTIKTSAARPGMYVHAVEGGWMASPFWRKHLVLASARDVAKLVEAGIGEIVIDTDKGVGPLAPASAPLSVAAAVETAAPAVTVTSTAPPPRTRRRAASELDRARAVVEQSRAAMLRMFADARMGHAIDHRALAPLVDSITESVARDQRALLTVTRLRSKDEYTWLHSVAVGALLIGFARHLGLPEEEASDLGLAGLLHDIGKMAVPSAVLEKTGSLDPAELAVVRHHPEKGHALLLGGDVPDVVRDVCLHHHERVDGRGYPFGLMGERLSLAARMSAVCDVYDAVTSQRPYKRPWAPGDALARMQSWHGHFDPELLAAFIDHIGIHPPGALVRLRSNRLALVLGTGVDDPTAPPVRAFFDIPTQARLPLTDVATDAAGDPILGSERGAYWFGMSWDRMRTAVLTANSNDASPSARAVGA</sequence>
<evidence type="ECO:0000313" key="2">
    <source>
        <dbReference type="EMBL" id="MBW6531632.1"/>
    </source>
</evidence>
<dbReference type="EMBL" id="JAHXZN010000004">
    <property type="protein sequence ID" value="MBW6531632.1"/>
    <property type="molecule type" value="Genomic_DNA"/>
</dbReference>
<dbReference type="PROSITE" id="PS51832">
    <property type="entry name" value="HD_GYP"/>
    <property type="match status" value="1"/>
</dbReference>
<name>A0ABS7BPT6_9SPHN</name>
<proteinExistence type="predicted"/>
<keyword evidence="3" id="KW-1185">Reference proteome</keyword>
<gene>
    <name evidence="2" type="ORF">KZ820_12885</name>
</gene>
<organism evidence="2 3">
    <name type="scientific">Sphingomonas citri</name>
    <dbReference type="NCBI Taxonomy" id="2862499"/>
    <lineage>
        <taxon>Bacteria</taxon>
        <taxon>Pseudomonadati</taxon>
        <taxon>Pseudomonadota</taxon>
        <taxon>Alphaproteobacteria</taxon>
        <taxon>Sphingomonadales</taxon>
        <taxon>Sphingomonadaceae</taxon>
        <taxon>Sphingomonas</taxon>
    </lineage>
</organism>
<dbReference type="Pfam" id="PF11871">
    <property type="entry name" value="DUF3391"/>
    <property type="match status" value="1"/>
</dbReference>
<accession>A0ABS7BPT6</accession>
<dbReference type="InterPro" id="IPR006675">
    <property type="entry name" value="HDIG_dom"/>
</dbReference>
<dbReference type="SUPFAM" id="SSF109604">
    <property type="entry name" value="HD-domain/PDEase-like"/>
    <property type="match status" value="1"/>
</dbReference>
<dbReference type="Pfam" id="PF13487">
    <property type="entry name" value="HD_5"/>
    <property type="match status" value="1"/>
</dbReference>
<comment type="caution">
    <text evidence="2">The sequence shown here is derived from an EMBL/GenBank/DDBJ whole genome shotgun (WGS) entry which is preliminary data.</text>
</comment>
<reference evidence="2 3" key="1">
    <citation type="submission" date="2021-07" db="EMBL/GenBank/DDBJ databases">
        <title>Sphingomonas sp.</title>
        <authorList>
            <person name="Feng G."/>
            <person name="Li J."/>
            <person name="Pan M."/>
        </authorList>
    </citation>
    <scope>NUCLEOTIDE SEQUENCE [LARGE SCALE GENOMIC DNA]</scope>
    <source>
        <strain evidence="2 3">RRHST34</strain>
    </source>
</reference>
<evidence type="ECO:0000259" key="1">
    <source>
        <dbReference type="PROSITE" id="PS51832"/>
    </source>
</evidence>
<dbReference type="Gene3D" id="1.10.3210.10">
    <property type="entry name" value="Hypothetical protein af1432"/>
    <property type="match status" value="1"/>
</dbReference>
<dbReference type="InterPro" id="IPR021812">
    <property type="entry name" value="DUF3391"/>
</dbReference>
<dbReference type="InterPro" id="IPR037522">
    <property type="entry name" value="HD_GYP_dom"/>
</dbReference>
<evidence type="ECO:0000313" key="3">
    <source>
        <dbReference type="Proteomes" id="UP000759103"/>
    </source>
</evidence>
<dbReference type="PANTHER" id="PTHR43155">
    <property type="entry name" value="CYCLIC DI-GMP PHOSPHODIESTERASE PA4108-RELATED"/>
    <property type="match status" value="1"/>
</dbReference>
<dbReference type="NCBIfam" id="TIGR00277">
    <property type="entry name" value="HDIG"/>
    <property type="match status" value="1"/>
</dbReference>